<dbReference type="AlphaFoldDB" id="A0A4R8I7U3"/>
<protein>
    <submittedName>
        <fullName evidence="1">Uncharacterized protein</fullName>
    </submittedName>
</protein>
<proteinExistence type="predicted"/>
<comment type="caution">
    <text evidence="1">The sequence shown here is derived from an EMBL/GenBank/DDBJ whole genome shotgun (WGS) entry which is preliminary data.</text>
</comment>
<organism evidence="1 2">
    <name type="scientific">Epilithonimonas xixisoli</name>
    <dbReference type="NCBI Taxonomy" id="1476462"/>
    <lineage>
        <taxon>Bacteria</taxon>
        <taxon>Pseudomonadati</taxon>
        <taxon>Bacteroidota</taxon>
        <taxon>Flavobacteriia</taxon>
        <taxon>Flavobacteriales</taxon>
        <taxon>Weeksellaceae</taxon>
        <taxon>Chryseobacterium group</taxon>
        <taxon>Epilithonimonas</taxon>
    </lineage>
</organism>
<sequence>MKISLNNHLIFYSKIATTNENSDANTGVYIKKYFLLINYFR</sequence>
<dbReference type="Proteomes" id="UP000295313">
    <property type="component" value="Unassembled WGS sequence"/>
</dbReference>
<reference evidence="1 2" key="1">
    <citation type="submission" date="2019-03" db="EMBL/GenBank/DDBJ databases">
        <title>Genomic Encyclopedia of Type Strains, Phase III (KMG-III): the genomes of soil and plant-associated and newly described type strains.</title>
        <authorList>
            <person name="Whitman W."/>
        </authorList>
    </citation>
    <scope>NUCLEOTIDE SEQUENCE [LARGE SCALE GENOMIC DNA]</scope>
    <source>
        <strain evidence="1 2">CGMCC 1.12802</strain>
    </source>
</reference>
<keyword evidence="2" id="KW-1185">Reference proteome</keyword>
<accession>A0A4R8I7U3</accession>
<evidence type="ECO:0000313" key="2">
    <source>
        <dbReference type="Proteomes" id="UP000295313"/>
    </source>
</evidence>
<name>A0A4R8I7U3_9FLAO</name>
<dbReference type="EMBL" id="SOEO01000001">
    <property type="protein sequence ID" value="TDX86072.1"/>
    <property type="molecule type" value="Genomic_DNA"/>
</dbReference>
<evidence type="ECO:0000313" key="1">
    <source>
        <dbReference type="EMBL" id="TDX86072.1"/>
    </source>
</evidence>
<gene>
    <name evidence="1" type="ORF">B0I22_0173</name>
</gene>